<protein>
    <submittedName>
        <fullName evidence="5">Anaerobic ribonucleoside-triphosphate reductase</fullName>
    </submittedName>
</protein>
<dbReference type="NCBIfam" id="NF006126">
    <property type="entry name" value="PRK08270.1"/>
    <property type="match status" value="1"/>
</dbReference>
<name>A0A7U4QKD6_DESA2</name>
<dbReference type="SUPFAM" id="SSF51998">
    <property type="entry name" value="PFL-like glycyl radical enzymes"/>
    <property type="match status" value="1"/>
</dbReference>
<dbReference type="GO" id="GO:0006260">
    <property type="term" value="P:DNA replication"/>
    <property type="evidence" value="ECO:0007669"/>
    <property type="project" value="InterPro"/>
</dbReference>
<dbReference type="Gene3D" id="3.20.70.20">
    <property type="match status" value="1"/>
</dbReference>
<evidence type="ECO:0000259" key="4">
    <source>
        <dbReference type="PROSITE" id="PS51161"/>
    </source>
</evidence>
<reference evidence="5 6" key="1">
    <citation type="submission" date="2015-10" db="EMBL/GenBank/DDBJ databases">
        <title>Candidatus Desulfofervidus auxilii, a hydrogenotrophic sulfate-reducing bacterium involved in the thermophilic anaerobic oxidation of methane.</title>
        <authorList>
            <person name="Krukenberg V."/>
            <person name="Richter M."/>
            <person name="Wegener G."/>
        </authorList>
    </citation>
    <scope>NUCLEOTIDE SEQUENCE [LARGE SCALE GENOMIC DNA]</scope>
    <source>
        <strain evidence="5 6">HS1</strain>
    </source>
</reference>
<evidence type="ECO:0000256" key="2">
    <source>
        <dbReference type="ARBA" id="ARBA00022840"/>
    </source>
</evidence>
<dbReference type="RefSeq" id="WP_066062252.1">
    <property type="nucleotide sequence ID" value="NZ_CP013015.1"/>
</dbReference>
<dbReference type="OrthoDB" id="9762933at2"/>
<keyword evidence="2 3" id="KW-0067">ATP-binding</keyword>
<dbReference type="PROSITE" id="PS51161">
    <property type="entry name" value="ATP_CONE"/>
    <property type="match status" value="1"/>
</dbReference>
<dbReference type="EMBL" id="CP013015">
    <property type="protein sequence ID" value="AMM40973.1"/>
    <property type="molecule type" value="Genomic_DNA"/>
</dbReference>
<dbReference type="NCBIfam" id="TIGR02487">
    <property type="entry name" value="NrdD"/>
    <property type="match status" value="1"/>
</dbReference>
<dbReference type="Proteomes" id="UP000070560">
    <property type="component" value="Chromosome"/>
</dbReference>
<dbReference type="InterPro" id="IPR012833">
    <property type="entry name" value="NrdD"/>
</dbReference>
<dbReference type="PANTHER" id="PTHR21075:SF0">
    <property type="entry name" value="ANAEROBIC RIBONUCLEOSIDE-TRIPHOSPHATE REDUCTASE"/>
    <property type="match status" value="1"/>
</dbReference>
<evidence type="ECO:0000256" key="3">
    <source>
        <dbReference type="PROSITE-ProRule" id="PRU00492"/>
    </source>
</evidence>
<dbReference type="Pfam" id="PF13597">
    <property type="entry name" value="NRDD"/>
    <property type="match status" value="1"/>
</dbReference>
<dbReference type="GO" id="GO:0031250">
    <property type="term" value="C:anaerobic ribonucleoside-triphosphate reductase complex"/>
    <property type="evidence" value="ECO:0007669"/>
    <property type="project" value="TreeGrafter"/>
</dbReference>
<organism evidence="5 6">
    <name type="scientific">Desulfofervidus auxilii</name>
    <dbReference type="NCBI Taxonomy" id="1621989"/>
    <lineage>
        <taxon>Bacteria</taxon>
        <taxon>Pseudomonadati</taxon>
        <taxon>Thermodesulfobacteriota</taxon>
        <taxon>Candidatus Desulfofervidia</taxon>
        <taxon>Candidatus Desulfofervidales</taxon>
        <taxon>Candidatus Desulfofervidaceae</taxon>
        <taxon>Candidatus Desulfofervidus</taxon>
    </lineage>
</organism>
<gene>
    <name evidence="5" type="ORF">HS1_001169</name>
</gene>
<dbReference type="Pfam" id="PF03477">
    <property type="entry name" value="ATP-cone"/>
    <property type="match status" value="1"/>
</dbReference>
<dbReference type="GO" id="GO:0008998">
    <property type="term" value="F:ribonucleoside-triphosphate reductase (thioredoxin) activity"/>
    <property type="evidence" value="ECO:0007669"/>
    <property type="project" value="InterPro"/>
</dbReference>
<dbReference type="InterPro" id="IPR005144">
    <property type="entry name" value="ATP-cone_dom"/>
</dbReference>
<keyword evidence="6" id="KW-1185">Reference proteome</keyword>
<proteinExistence type="predicted"/>
<keyword evidence="1 3" id="KW-0547">Nucleotide-binding</keyword>
<evidence type="ECO:0000313" key="6">
    <source>
        <dbReference type="Proteomes" id="UP000070560"/>
    </source>
</evidence>
<dbReference type="GO" id="GO:0005524">
    <property type="term" value="F:ATP binding"/>
    <property type="evidence" value="ECO:0007669"/>
    <property type="project" value="UniProtKB-UniRule"/>
</dbReference>
<evidence type="ECO:0000256" key="1">
    <source>
        <dbReference type="ARBA" id="ARBA00022741"/>
    </source>
</evidence>
<evidence type="ECO:0000313" key="5">
    <source>
        <dbReference type="EMBL" id="AMM40973.1"/>
    </source>
</evidence>
<accession>A0A7U4QKD6</accession>
<feature type="domain" description="ATP-cone" evidence="4">
    <location>
        <begin position="3"/>
        <end position="96"/>
    </location>
</feature>
<dbReference type="KEGG" id="daw:HS1_001169"/>
<sequence length="698" mass="80533">MLKQVIKRDGRTEVFKPEKIVNAILKALKAISKPDYSLAKRLKDQVVTILEKQFNEMHPPTVEDIQDIVEYVLVDNRLYEVAKAYILYRQQHKELRDFKRLLDPTNLIETYIAQTDWLVRENSNMTFSLQGLNSYIIRKIVSEYWLIKIFPKEIADAHRSGDIHIHDLDFLGAYCCGWDLRDLLLIGFGGVAGKVESKPARHFRTALGQVTNFFFTLQGETAGAQAFSNFDTYLSPFIRYDGLNYKQVKQALQEFLFNMNIPTRTGFQTPFTNITLDLKVPEFMRDEAVIVGGELKDATYGQFQKEMDMFNQAFAEMMIEGDAKGRPFTFPIPTYNLVKEFDWENENYFPIWEMTRRYGIPYFANFVSSDMKPEDTRSMCCRLRLDLSVLKKRGGSLFASNPLTGSIGVVTINMARIGYLAKDEKDFLKRLERLMEVSKFALEIKRKVIERLTDSGLYPYSKYYLKNIKARFGQYWKNHFSTIGLLGMNEALLNFSPLRCSIAEKKGRVFALKILDFMREKLLEFQKETGNNYNLEATPAESSSHRLALLDKEKFPDIITQGKGKGVYYTNSTQLPVDYTEDVFEALDLQDELQSKYTGGTVLHIFLGESLPDPLAIRSLVRKVVENYKLPYFTITPTFSICPNCGYLPGKVENCPRCGNRCEVFSRSVGYLRPVSQWNEGKQAEFKTRKTYVVSSRK</sequence>
<dbReference type="AlphaFoldDB" id="A0A7U4QKD6"/>
<dbReference type="GO" id="GO:0004748">
    <property type="term" value="F:ribonucleoside-diphosphate reductase activity, thioredoxin disulfide as acceptor"/>
    <property type="evidence" value="ECO:0007669"/>
    <property type="project" value="TreeGrafter"/>
</dbReference>
<dbReference type="PANTHER" id="PTHR21075">
    <property type="entry name" value="ANAEROBIC RIBONUCLEOSIDE-TRIPHOSPHATE REDUCTASE"/>
    <property type="match status" value="1"/>
</dbReference>
<dbReference type="CDD" id="cd01675">
    <property type="entry name" value="RNR_III"/>
    <property type="match status" value="1"/>
</dbReference>
<dbReference type="GO" id="GO:0009265">
    <property type="term" value="P:2'-deoxyribonucleotide biosynthetic process"/>
    <property type="evidence" value="ECO:0007669"/>
    <property type="project" value="TreeGrafter"/>
</dbReference>